<evidence type="ECO:0000313" key="1">
    <source>
        <dbReference type="EMBL" id="KAA8550018.1"/>
    </source>
</evidence>
<keyword evidence="2" id="KW-1185">Reference proteome</keyword>
<proteinExistence type="predicted"/>
<protein>
    <submittedName>
        <fullName evidence="1">Uncharacterized protein</fullName>
    </submittedName>
</protein>
<evidence type="ECO:0000313" key="2">
    <source>
        <dbReference type="Proteomes" id="UP000325577"/>
    </source>
</evidence>
<dbReference type="EMBL" id="CM018031">
    <property type="protein sequence ID" value="KAA8550018.1"/>
    <property type="molecule type" value="Genomic_DNA"/>
</dbReference>
<sequence length="156" mass="16460">MVLEKTCFLDRIACNLHLRKRSSYGDDLRPSNCGGRQPKYSYSDRWILVVVDIAEIGIDGGGNSGDTTYSAALVSSSATSPSLPPDTARPFLVILAWTKLTICRRIDALITSGDGRVLAAPPVAVSKSWLTTETPGGAAAIVSGDILLNSEPGPPS</sequence>
<name>A0A5J5C414_9ASTE</name>
<gene>
    <name evidence="1" type="ORF">F0562_001702</name>
</gene>
<organism evidence="1 2">
    <name type="scientific">Nyssa sinensis</name>
    <dbReference type="NCBI Taxonomy" id="561372"/>
    <lineage>
        <taxon>Eukaryota</taxon>
        <taxon>Viridiplantae</taxon>
        <taxon>Streptophyta</taxon>
        <taxon>Embryophyta</taxon>
        <taxon>Tracheophyta</taxon>
        <taxon>Spermatophyta</taxon>
        <taxon>Magnoliopsida</taxon>
        <taxon>eudicotyledons</taxon>
        <taxon>Gunneridae</taxon>
        <taxon>Pentapetalae</taxon>
        <taxon>asterids</taxon>
        <taxon>Cornales</taxon>
        <taxon>Nyssaceae</taxon>
        <taxon>Nyssa</taxon>
    </lineage>
</organism>
<accession>A0A5J5C414</accession>
<dbReference type="AlphaFoldDB" id="A0A5J5C414"/>
<dbReference type="Proteomes" id="UP000325577">
    <property type="component" value="Linkage Group LG0"/>
</dbReference>
<reference evidence="1 2" key="1">
    <citation type="submission" date="2019-09" db="EMBL/GenBank/DDBJ databases">
        <title>A chromosome-level genome assembly of the Chinese tupelo Nyssa sinensis.</title>
        <authorList>
            <person name="Yang X."/>
            <person name="Kang M."/>
            <person name="Yang Y."/>
            <person name="Xiong H."/>
            <person name="Wang M."/>
            <person name="Zhang Z."/>
            <person name="Wang Z."/>
            <person name="Wu H."/>
            <person name="Ma T."/>
            <person name="Liu J."/>
            <person name="Xi Z."/>
        </authorList>
    </citation>
    <scope>NUCLEOTIDE SEQUENCE [LARGE SCALE GENOMIC DNA]</scope>
    <source>
        <strain evidence="1">J267</strain>
        <tissue evidence="1">Leaf</tissue>
    </source>
</reference>